<keyword evidence="1" id="KW-0645">Protease</keyword>
<dbReference type="Pfam" id="PF01546">
    <property type="entry name" value="Peptidase_M20"/>
    <property type="match status" value="1"/>
</dbReference>
<dbReference type="AlphaFoldDB" id="A0A1I3Y7A7"/>
<name>A0A1I3Y7A7_9LACT</name>
<evidence type="ECO:0000313" key="6">
    <source>
        <dbReference type="Proteomes" id="UP000199589"/>
    </source>
</evidence>
<dbReference type="InterPro" id="IPR011650">
    <property type="entry name" value="Peptidase_M20_dimer"/>
</dbReference>
<dbReference type="Gene3D" id="3.40.630.10">
    <property type="entry name" value="Zn peptidases"/>
    <property type="match status" value="1"/>
</dbReference>
<proteinExistence type="predicted"/>
<dbReference type="PANTHER" id="PTHR43270:SF8">
    <property type="entry name" value="DI- AND TRIPEPTIDASE DUG2-RELATED"/>
    <property type="match status" value="1"/>
</dbReference>
<gene>
    <name evidence="5" type="ORF">SAMN04488569_101940</name>
</gene>
<dbReference type="EMBL" id="FOSJ01000019">
    <property type="protein sequence ID" value="SFK27096.1"/>
    <property type="molecule type" value="Genomic_DNA"/>
</dbReference>
<evidence type="ECO:0000256" key="3">
    <source>
        <dbReference type="ARBA" id="ARBA00022801"/>
    </source>
</evidence>
<dbReference type="Pfam" id="PF07687">
    <property type="entry name" value="M20_dimer"/>
    <property type="match status" value="1"/>
</dbReference>
<dbReference type="InterPro" id="IPR051458">
    <property type="entry name" value="Cyt/Met_Dipeptidase"/>
</dbReference>
<evidence type="ECO:0000256" key="2">
    <source>
        <dbReference type="ARBA" id="ARBA00022723"/>
    </source>
</evidence>
<sequence length="454" mass="50929">MKEIPKTKFKETAEQNQKQFFDYLRLESVSTQGRMISETAEFVKSMIEEFGGKAELLNNLGGHPIVYGFFEAGQKGNAEKTLLFYNHYDVQPEDPLDEWKTTPFEPTIIDEILYCRGVSDNKANFMARLNAIQLLNESEEGLPCKVKFLVEGEEEIGSPNIDLYLEKYADLFEADACIWESGSKDSEERFTIDAGIKGIAYFDAWVESADVDIHSSKGAVVDNAAWRLTHALSSLRTKDHQVTIDGFYEMMKPPTELERSFVEKIPFNADKLKENYGLKNPLIVEKMDRTPQEALILYPTLTISGLLSGYIGPGSKTVLPRKAQAKIDVRLVPGMDPNDVYKVIRKHWDKNGFNDVQLKLLTGEKSFRTDLSDPFVDIVLNSAKKVYGEDVVLNPNSPGTGPMHGFGKYLKVPILGSGTGWAKSGAHAPNENVRLKDFYQGIEHMVTLLSNFGS</sequence>
<evidence type="ECO:0000259" key="4">
    <source>
        <dbReference type="Pfam" id="PF07687"/>
    </source>
</evidence>
<organism evidence="5 6">
    <name type="scientific">Marinilactibacillus piezotolerans</name>
    <dbReference type="NCBI Taxonomy" id="258723"/>
    <lineage>
        <taxon>Bacteria</taxon>
        <taxon>Bacillati</taxon>
        <taxon>Bacillota</taxon>
        <taxon>Bacilli</taxon>
        <taxon>Lactobacillales</taxon>
        <taxon>Carnobacteriaceae</taxon>
        <taxon>Marinilactibacillus</taxon>
    </lineage>
</organism>
<protein>
    <submittedName>
        <fullName evidence="5">Acetylornithine deacetylase/Succinyl-diaminopimelate desuccinylase</fullName>
    </submittedName>
</protein>
<dbReference type="OrthoDB" id="9761532at2"/>
<dbReference type="GO" id="GO:0005829">
    <property type="term" value="C:cytosol"/>
    <property type="evidence" value="ECO:0007669"/>
    <property type="project" value="TreeGrafter"/>
</dbReference>
<dbReference type="NCBIfam" id="NF005034">
    <property type="entry name" value="PRK06446.1"/>
    <property type="match status" value="1"/>
</dbReference>
<evidence type="ECO:0000313" key="5">
    <source>
        <dbReference type="EMBL" id="SFK27096.1"/>
    </source>
</evidence>
<dbReference type="Proteomes" id="UP000199589">
    <property type="component" value="Unassembled WGS sequence"/>
</dbReference>
<keyword evidence="6" id="KW-1185">Reference proteome</keyword>
<dbReference type="Gene3D" id="3.30.70.360">
    <property type="match status" value="1"/>
</dbReference>
<dbReference type="PANTHER" id="PTHR43270">
    <property type="entry name" value="BETA-ALA-HIS DIPEPTIDASE"/>
    <property type="match status" value="1"/>
</dbReference>
<dbReference type="GO" id="GO:0008233">
    <property type="term" value="F:peptidase activity"/>
    <property type="evidence" value="ECO:0007669"/>
    <property type="project" value="UniProtKB-KW"/>
</dbReference>
<accession>A0A1I3Y7A7</accession>
<keyword evidence="3" id="KW-0378">Hydrolase</keyword>
<dbReference type="RefSeq" id="WP_091897333.1">
    <property type="nucleotide sequence ID" value="NZ_FOSJ01000019.1"/>
</dbReference>
<dbReference type="InterPro" id="IPR002933">
    <property type="entry name" value="Peptidase_M20"/>
</dbReference>
<dbReference type="GO" id="GO:0009089">
    <property type="term" value="P:lysine biosynthetic process via diaminopimelate"/>
    <property type="evidence" value="ECO:0007669"/>
    <property type="project" value="TreeGrafter"/>
</dbReference>
<reference evidence="6" key="1">
    <citation type="submission" date="2016-10" db="EMBL/GenBank/DDBJ databases">
        <authorList>
            <person name="Varghese N."/>
            <person name="Submissions S."/>
        </authorList>
    </citation>
    <scope>NUCLEOTIDE SEQUENCE [LARGE SCALE GENOMIC DNA]</scope>
    <source>
        <strain evidence="6">DSM 16108</strain>
    </source>
</reference>
<dbReference type="GO" id="GO:0046872">
    <property type="term" value="F:metal ion binding"/>
    <property type="evidence" value="ECO:0007669"/>
    <property type="project" value="UniProtKB-KW"/>
</dbReference>
<dbReference type="STRING" id="258723.GCA_900169305_00988"/>
<feature type="domain" description="Peptidase M20 dimerisation" evidence="4">
    <location>
        <begin position="204"/>
        <end position="351"/>
    </location>
</feature>
<evidence type="ECO:0000256" key="1">
    <source>
        <dbReference type="ARBA" id="ARBA00022670"/>
    </source>
</evidence>
<dbReference type="GO" id="GO:0006508">
    <property type="term" value="P:proteolysis"/>
    <property type="evidence" value="ECO:0007669"/>
    <property type="project" value="UniProtKB-KW"/>
</dbReference>
<dbReference type="SUPFAM" id="SSF53187">
    <property type="entry name" value="Zn-dependent exopeptidases"/>
    <property type="match status" value="1"/>
</dbReference>
<dbReference type="GO" id="GO:0009014">
    <property type="term" value="F:succinyl-diaminopimelate desuccinylase activity"/>
    <property type="evidence" value="ECO:0007669"/>
    <property type="project" value="TreeGrafter"/>
</dbReference>
<keyword evidence="2" id="KW-0479">Metal-binding</keyword>